<keyword evidence="3" id="KW-1185">Reference proteome</keyword>
<proteinExistence type="predicted"/>
<dbReference type="SUPFAM" id="SSF140453">
    <property type="entry name" value="EsxAB dimer-like"/>
    <property type="match status" value="1"/>
</dbReference>
<dbReference type="Gene3D" id="1.10.287.1060">
    <property type="entry name" value="ESAT-6-like"/>
    <property type="match status" value="1"/>
</dbReference>
<protein>
    <submittedName>
        <fullName evidence="2">WXG100 family type VII secretion target</fullName>
    </submittedName>
</protein>
<dbReference type="Proteomes" id="UP001596523">
    <property type="component" value="Unassembled WGS sequence"/>
</dbReference>
<accession>A0ABW2JS49</accession>
<comment type="caution">
    <text evidence="2">The sequence shown here is derived from an EMBL/GenBank/DDBJ whole genome shotgun (WGS) entry which is preliminary data.</text>
</comment>
<sequence length="75" mass="8184">MRSALNELRDTGPKTTGSKDLDNACDEFHDSWDDAIKKIADGTQKIEDGLKQTRDTYRDVEAAIRDGLSGKGGGK</sequence>
<dbReference type="EMBL" id="JBHTCF010000017">
    <property type="protein sequence ID" value="MFC7308682.1"/>
    <property type="molecule type" value="Genomic_DNA"/>
</dbReference>
<gene>
    <name evidence="2" type="ORF">ACFQVC_31255</name>
</gene>
<feature type="region of interest" description="Disordered" evidence="1">
    <location>
        <begin position="1"/>
        <end position="23"/>
    </location>
</feature>
<dbReference type="InterPro" id="IPR036689">
    <property type="entry name" value="ESAT-6-like_sf"/>
</dbReference>
<name>A0ABW2JS49_9ACTN</name>
<evidence type="ECO:0000256" key="1">
    <source>
        <dbReference type="SAM" id="MobiDB-lite"/>
    </source>
</evidence>
<reference evidence="3" key="1">
    <citation type="journal article" date="2019" name="Int. J. Syst. Evol. Microbiol.">
        <title>The Global Catalogue of Microorganisms (GCM) 10K type strain sequencing project: providing services to taxonomists for standard genome sequencing and annotation.</title>
        <authorList>
            <consortium name="The Broad Institute Genomics Platform"/>
            <consortium name="The Broad Institute Genome Sequencing Center for Infectious Disease"/>
            <person name="Wu L."/>
            <person name="Ma J."/>
        </authorList>
    </citation>
    <scope>NUCLEOTIDE SEQUENCE [LARGE SCALE GENOMIC DNA]</scope>
    <source>
        <strain evidence="3">SYNS20</strain>
    </source>
</reference>
<evidence type="ECO:0000313" key="3">
    <source>
        <dbReference type="Proteomes" id="UP001596523"/>
    </source>
</evidence>
<evidence type="ECO:0000313" key="2">
    <source>
        <dbReference type="EMBL" id="MFC7308682.1"/>
    </source>
</evidence>
<organism evidence="2 3">
    <name type="scientific">Streptomyces monticola</name>
    <dbReference type="NCBI Taxonomy" id="2666263"/>
    <lineage>
        <taxon>Bacteria</taxon>
        <taxon>Bacillati</taxon>
        <taxon>Actinomycetota</taxon>
        <taxon>Actinomycetes</taxon>
        <taxon>Kitasatosporales</taxon>
        <taxon>Streptomycetaceae</taxon>
        <taxon>Streptomyces</taxon>
    </lineage>
</organism>
<feature type="compositionally biased region" description="Basic and acidic residues" evidence="1">
    <location>
        <begin position="7"/>
        <end position="23"/>
    </location>
</feature>